<dbReference type="Gene3D" id="3.10.20.90">
    <property type="entry name" value="Phosphatidylinositol 3-kinase Catalytic Subunit, Chain A, domain 1"/>
    <property type="match status" value="1"/>
</dbReference>
<dbReference type="GO" id="GO:0004709">
    <property type="term" value="F:MAP kinase kinase kinase activity"/>
    <property type="evidence" value="ECO:0007669"/>
    <property type="project" value="UniProtKB-EC"/>
</dbReference>
<feature type="compositionally biased region" description="Polar residues" evidence="7">
    <location>
        <begin position="548"/>
        <end position="564"/>
    </location>
</feature>
<dbReference type="PANTHER" id="PTHR48016:SF56">
    <property type="entry name" value="MAPKK KINASE"/>
    <property type="match status" value="1"/>
</dbReference>
<comment type="similarity">
    <text evidence="1">Belongs to the protein kinase superfamily. STE Ser/Thr protein kinase family. MAP kinase kinase kinase subfamily.</text>
</comment>
<proteinExistence type="inferred from homology"/>
<dbReference type="InterPro" id="IPR001660">
    <property type="entry name" value="SAM"/>
</dbReference>
<dbReference type="Gene3D" id="1.10.150.50">
    <property type="entry name" value="Transcription Factor, Ets-1"/>
    <property type="match status" value="1"/>
</dbReference>
<dbReference type="SUPFAM" id="SSF47769">
    <property type="entry name" value="SAM/Pointed domain"/>
    <property type="match status" value="1"/>
</dbReference>
<keyword evidence="3 6" id="KW-0547">Nucleotide-binding</keyword>
<dbReference type="Pfam" id="PF07647">
    <property type="entry name" value="SAM_2"/>
    <property type="match status" value="1"/>
</dbReference>
<evidence type="ECO:0000256" key="1">
    <source>
        <dbReference type="ARBA" id="ARBA00006529"/>
    </source>
</evidence>
<dbReference type="GO" id="GO:0005524">
    <property type="term" value="F:ATP binding"/>
    <property type="evidence" value="ECO:0007669"/>
    <property type="project" value="UniProtKB-UniRule"/>
</dbReference>
<dbReference type="InterPro" id="IPR029458">
    <property type="entry name" value="Ras-bd_By2"/>
</dbReference>
<dbReference type="InterPro" id="IPR011009">
    <property type="entry name" value="Kinase-like_dom_sf"/>
</dbReference>
<dbReference type="Gene3D" id="1.10.510.10">
    <property type="entry name" value="Transferase(Phosphotransferase) domain 1"/>
    <property type="match status" value="1"/>
</dbReference>
<keyword evidence="4 10" id="KW-0418">Kinase</keyword>
<sequence>MQGNVRSWSVSEVLDWLQEVNLAQHIPVFAQNHIQGSSLIQLDQNALKEMGLASVGERLRVLAAIRALQKRMLSNSNGSTGTRLSPSRAHTNYAVLPTNYRMNASSERLTTTAETDHIRYPSPGSSGGAPSPYLVSTYSPSQYSISSARFEREGESPVQRTVMGMQRPIPHSTPVLIPAYRRPSTATGVLTEPWHQTQSPTSPTSPVSTRARRPATASSSGSQSTGYAVGRGAFAPTSSAKSKMQISAPYNLRRAELDSDTENVRQSDKAISPALRTHKRAFVKFFAMDGTSRVVDVSECANAHEILVRVIRKFNPPQSDTHRDAANYMDPYAFAMISADRKLKILSESELLAVCNMPQAYAPVWQHGLYLIDCTSTQADLNSFSKSNGVIRRASLQCIMQDLGVESLQQDTSTTASPSRSNFARRAARPAVAAAVAATEPLKPTTKVRRRVRNFFGQRPPSELISSHLADYFPATDSRELQRHSRASLERRDPKARLSNLDKELPSTNDDGALNRAYPPQLSPLASRRPQGSDNGPHADHSIKEVSSALQASHPSLPDPQSQGAGVHRNDNRSASATYDTKTGVSLDESPSRQDSAIANVSDAEITPTPQAPKSWSSLESDTNNKYAPADSMPQSSSSLANKRKDAESASMITMDEITQDLDLRVASRANSPVGQKHDQESEAQDLTVIVDQDGVPIPLLNTHSHKDSAAASITSASTSSPQQAVTPTFADLPVRSDGEKHDLGENVVNVDGMITSTDAEKPRIRWHKGALIGAGSFGKVFLGMNAKTGLLMAVKQVELPNGDEATTLRRKKMIQSLEDEIALLKTIQHPNIVHYLDSYADGEFLNIFLEYVPGGSVVALLRNYGAFEEQLVQNFVRQILHGLAFLHAQGIVHRDIKGANILVDNKGGVKISDFGISKKVESGLLVESHGKRGMLQGSVFWMAPEVVKQTCHTLKADIWSLGCLVVEMLTAVHPWPKLDQMQALFQIGKCRHPEIPPDISPAATDFLNQTFVVDQASRCSAKALLDHEFITQSVPDGVPAE</sequence>
<keyword evidence="5 6" id="KW-0067">ATP-binding</keyword>
<feature type="domain" description="SAM" evidence="9">
    <location>
        <begin position="8"/>
        <end position="71"/>
    </location>
</feature>
<dbReference type="PROSITE" id="PS00108">
    <property type="entry name" value="PROTEIN_KINASE_ST"/>
    <property type="match status" value="1"/>
</dbReference>
<dbReference type="PROSITE" id="PS00107">
    <property type="entry name" value="PROTEIN_KINASE_ATP"/>
    <property type="match status" value="1"/>
</dbReference>
<dbReference type="InterPro" id="IPR008271">
    <property type="entry name" value="Ser/Thr_kinase_AS"/>
</dbReference>
<feature type="compositionally biased region" description="Polar residues" evidence="7">
    <location>
        <begin position="573"/>
        <end position="584"/>
    </location>
</feature>
<protein>
    <submittedName>
        <fullName evidence="10">Mitogen-activated protein kinase kinase kinase</fullName>
        <ecNumber evidence="10">2.7.11.25</ecNumber>
    </submittedName>
</protein>
<dbReference type="FunFam" id="1.10.510.10:FF:000334">
    <property type="entry name" value="Serine/threonine-protein kinase STE11"/>
    <property type="match status" value="1"/>
</dbReference>
<dbReference type="Proteomes" id="UP001214628">
    <property type="component" value="Chromosome 7"/>
</dbReference>
<evidence type="ECO:0000313" key="11">
    <source>
        <dbReference type="Proteomes" id="UP001214628"/>
    </source>
</evidence>
<evidence type="ECO:0000256" key="5">
    <source>
        <dbReference type="ARBA" id="ARBA00022840"/>
    </source>
</evidence>
<dbReference type="EC" id="2.7.11.25" evidence="10"/>
<feature type="region of interest" description="Disordered" evidence="7">
    <location>
        <begin position="107"/>
        <end position="135"/>
    </location>
</feature>
<dbReference type="InterPro" id="IPR050538">
    <property type="entry name" value="MAP_kinase_kinase_kinase"/>
</dbReference>
<keyword evidence="2 10" id="KW-0808">Transferase</keyword>
<evidence type="ECO:0000256" key="3">
    <source>
        <dbReference type="ARBA" id="ARBA00022741"/>
    </source>
</evidence>
<evidence type="ECO:0000259" key="9">
    <source>
        <dbReference type="PROSITE" id="PS50105"/>
    </source>
</evidence>
<feature type="compositionally biased region" description="Polar residues" evidence="7">
    <location>
        <begin position="608"/>
        <end position="626"/>
    </location>
</feature>
<reference evidence="10" key="1">
    <citation type="submission" date="2023-02" db="EMBL/GenBank/DDBJ databases">
        <title>Mating type loci evolution in Malassezia.</title>
        <authorList>
            <person name="Coelho M.A."/>
        </authorList>
    </citation>
    <scope>NUCLEOTIDE SEQUENCE</scope>
    <source>
        <strain evidence="10">CBS 14136</strain>
    </source>
</reference>
<dbReference type="SMART" id="SM00220">
    <property type="entry name" value="S_TKc"/>
    <property type="match status" value="1"/>
</dbReference>
<name>A0AAF0JG48_9BASI</name>
<accession>A0AAF0JG48</accession>
<evidence type="ECO:0000256" key="2">
    <source>
        <dbReference type="ARBA" id="ARBA00022679"/>
    </source>
</evidence>
<evidence type="ECO:0000313" key="10">
    <source>
        <dbReference type="EMBL" id="WFD45089.1"/>
    </source>
</evidence>
<dbReference type="SMART" id="SM00454">
    <property type="entry name" value="SAM"/>
    <property type="match status" value="1"/>
</dbReference>
<dbReference type="PANTHER" id="PTHR48016">
    <property type="entry name" value="MAP KINASE KINASE KINASE SSK2-RELATED-RELATED"/>
    <property type="match status" value="1"/>
</dbReference>
<feature type="compositionally biased region" description="Low complexity" evidence="7">
    <location>
        <begin position="121"/>
        <end position="135"/>
    </location>
</feature>
<evidence type="ECO:0000256" key="6">
    <source>
        <dbReference type="PROSITE-ProRule" id="PRU10141"/>
    </source>
</evidence>
<dbReference type="SUPFAM" id="SSF56112">
    <property type="entry name" value="Protein kinase-like (PK-like)"/>
    <property type="match status" value="1"/>
</dbReference>
<feature type="region of interest" description="Disordered" evidence="7">
    <location>
        <begin position="190"/>
        <end position="240"/>
    </location>
</feature>
<dbReference type="FunFam" id="3.30.200.20:FF:000387">
    <property type="entry name" value="Serine/threonine-protein kinase STE11"/>
    <property type="match status" value="1"/>
</dbReference>
<dbReference type="InterPro" id="IPR000719">
    <property type="entry name" value="Prot_kinase_dom"/>
</dbReference>
<dbReference type="InterPro" id="IPR017441">
    <property type="entry name" value="Protein_kinase_ATP_BS"/>
</dbReference>
<dbReference type="PROSITE" id="PS50011">
    <property type="entry name" value="PROTEIN_KINASE_DOM"/>
    <property type="match status" value="1"/>
</dbReference>
<feature type="compositionally biased region" description="Basic and acidic residues" evidence="7">
    <location>
        <begin position="477"/>
        <end position="505"/>
    </location>
</feature>
<dbReference type="SMART" id="SM01304">
    <property type="entry name" value="Ras_bdg_2"/>
    <property type="match status" value="1"/>
</dbReference>
<dbReference type="AlphaFoldDB" id="A0AAF0JG48"/>
<organism evidence="10 11">
    <name type="scientific">Malassezia psittaci</name>
    <dbReference type="NCBI Taxonomy" id="1821823"/>
    <lineage>
        <taxon>Eukaryota</taxon>
        <taxon>Fungi</taxon>
        <taxon>Dikarya</taxon>
        <taxon>Basidiomycota</taxon>
        <taxon>Ustilaginomycotina</taxon>
        <taxon>Malasseziomycetes</taxon>
        <taxon>Malasseziales</taxon>
        <taxon>Malasseziaceae</taxon>
        <taxon>Malassezia</taxon>
    </lineage>
</organism>
<evidence type="ECO:0000256" key="7">
    <source>
        <dbReference type="SAM" id="MobiDB-lite"/>
    </source>
</evidence>
<gene>
    <name evidence="10" type="primary">STE11</name>
    <name evidence="10" type="ORF">MPSI1_003766</name>
</gene>
<evidence type="ECO:0000259" key="8">
    <source>
        <dbReference type="PROSITE" id="PS50011"/>
    </source>
</evidence>
<feature type="region of interest" description="Disordered" evidence="7">
    <location>
        <begin position="477"/>
        <end position="648"/>
    </location>
</feature>
<dbReference type="Pfam" id="PF14847">
    <property type="entry name" value="Ras_bdg_2"/>
    <property type="match status" value="1"/>
</dbReference>
<feature type="compositionally biased region" description="Low complexity" evidence="7">
    <location>
        <begin position="197"/>
        <end position="226"/>
    </location>
</feature>
<keyword evidence="11" id="KW-1185">Reference proteome</keyword>
<dbReference type="EMBL" id="CP118381">
    <property type="protein sequence ID" value="WFD45089.1"/>
    <property type="molecule type" value="Genomic_DNA"/>
</dbReference>
<dbReference type="InterPro" id="IPR013761">
    <property type="entry name" value="SAM/pointed_sf"/>
</dbReference>
<feature type="binding site" evidence="6">
    <location>
        <position position="796"/>
    </location>
    <ligand>
        <name>ATP</name>
        <dbReference type="ChEBI" id="CHEBI:30616"/>
    </ligand>
</feature>
<dbReference type="Pfam" id="PF00069">
    <property type="entry name" value="Pkinase"/>
    <property type="match status" value="1"/>
</dbReference>
<feature type="domain" description="Protein kinase" evidence="8">
    <location>
        <begin position="767"/>
        <end position="1031"/>
    </location>
</feature>
<evidence type="ECO:0000256" key="4">
    <source>
        <dbReference type="ARBA" id="ARBA00022777"/>
    </source>
</evidence>
<dbReference type="PROSITE" id="PS50105">
    <property type="entry name" value="SAM_DOMAIN"/>
    <property type="match status" value="1"/>
</dbReference>